<dbReference type="PRINTS" id="PR00081">
    <property type="entry name" value="GDHRDH"/>
</dbReference>
<gene>
    <name evidence="3" type="ORF">SAMN05444414_10811</name>
</gene>
<dbReference type="OrthoDB" id="9797020at2"/>
<dbReference type="Pfam" id="PF13561">
    <property type="entry name" value="adh_short_C2"/>
    <property type="match status" value="1"/>
</dbReference>
<dbReference type="Proteomes" id="UP000184191">
    <property type="component" value="Unassembled WGS sequence"/>
</dbReference>
<comment type="similarity">
    <text evidence="1">Belongs to the short-chain dehydrogenases/reductases (SDR) family.</text>
</comment>
<dbReference type="PROSITE" id="PS00061">
    <property type="entry name" value="ADH_SHORT"/>
    <property type="match status" value="1"/>
</dbReference>
<accession>A0A1M6YVH8</accession>
<dbReference type="RefSeq" id="WP_073197497.1">
    <property type="nucleotide sequence ID" value="NZ_FRBN01000008.1"/>
</dbReference>
<dbReference type="InterPro" id="IPR002347">
    <property type="entry name" value="SDR_fam"/>
</dbReference>
<dbReference type="NCBIfam" id="NF005559">
    <property type="entry name" value="PRK07231.1"/>
    <property type="match status" value="1"/>
</dbReference>
<dbReference type="FunFam" id="3.40.50.720:FF:000084">
    <property type="entry name" value="Short-chain dehydrogenase reductase"/>
    <property type="match status" value="1"/>
</dbReference>
<dbReference type="PANTHER" id="PTHR43639">
    <property type="entry name" value="OXIDOREDUCTASE, SHORT-CHAIN DEHYDROGENASE/REDUCTASE FAMILY (AFU_ORTHOLOGUE AFUA_5G02870)"/>
    <property type="match status" value="1"/>
</dbReference>
<evidence type="ECO:0000256" key="1">
    <source>
        <dbReference type="ARBA" id="ARBA00006484"/>
    </source>
</evidence>
<proteinExistence type="inferred from homology"/>
<dbReference type="STRING" id="1054996.SAMN05444414_10811"/>
<evidence type="ECO:0000313" key="4">
    <source>
        <dbReference type="Proteomes" id="UP000184191"/>
    </source>
</evidence>
<reference evidence="4" key="1">
    <citation type="submission" date="2016-11" db="EMBL/GenBank/DDBJ databases">
        <authorList>
            <person name="Varghese N."/>
            <person name="Submissions S."/>
        </authorList>
    </citation>
    <scope>NUCLEOTIDE SEQUENCE [LARGE SCALE GENOMIC DNA]</scope>
    <source>
        <strain evidence="4">DSM 29327</strain>
    </source>
</reference>
<sequence>MRLKGKTALVTGAASGFGKGIAELFVAEGAKVAIVDLNEDGAKAVADGLGDATIAICCDVSDGAQVANAVAKTTEAFGSLDIVVNNAGWTNANSPLMETDEATFRKIYDVNVLSIFHMTKTCVPMWRAQGGGVMINIGSTAGIRPRPGLTWYNSSKGAVNLMTKSLAVELAPDNVRVNCVAPVMGATGLLEQFMGMPDTPENRAKFIATIPMGRLSEARDIANATLYLASDDADFITGVVLEVDGGRTI</sequence>
<keyword evidence="4" id="KW-1185">Reference proteome</keyword>
<dbReference type="InterPro" id="IPR020904">
    <property type="entry name" value="Sc_DH/Rdtase_CS"/>
</dbReference>
<name>A0A1M6YVH8_9RHOB</name>
<keyword evidence="2" id="KW-0560">Oxidoreductase</keyword>
<dbReference type="SUPFAM" id="SSF51735">
    <property type="entry name" value="NAD(P)-binding Rossmann-fold domains"/>
    <property type="match status" value="1"/>
</dbReference>
<dbReference type="EMBL" id="FRBN01000008">
    <property type="protein sequence ID" value="SHL22082.1"/>
    <property type="molecule type" value="Genomic_DNA"/>
</dbReference>
<evidence type="ECO:0000313" key="3">
    <source>
        <dbReference type="EMBL" id="SHL22082.1"/>
    </source>
</evidence>
<protein>
    <submittedName>
        <fullName evidence="3">3-oxoacyl-[acyl-carrier protein] reductase</fullName>
    </submittedName>
</protein>
<dbReference type="InterPro" id="IPR036291">
    <property type="entry name" value="NAD(P)-bd_dom_sf"/>
</dbReference>
<evidence type="ECO:0000256" key="2">
    <source>
        <dbReference type="ARBA" id="ARBA00023002"/>
    </source>
</evidence>
<dbReference type="AlphaFoldDB" id="A0A1M6YVH8"/>
<dbReference type="PRINTS" id="PR00080">
    <property type="entry name" value="SDRFAMILY"/>
</dbReference>
<dbReference type="GO" id="GO:0016491">
    <property type="term" value="F:oxidoreductase activity"/>
    <property type="evidence" value="ECO:0007669"/>
    <property type="project" value="UniProtKB-KW"/>
</dbReference>
<dbReference type="PANTHER" id="PTHR43639:SF1">
    <property type="entry name" value="SHORT-CHAIN DEHYDROGENASE_REDUCTASE FAMILY PROTEIN"/>
    <property type="match status" value="1"/>
</dbReference>
<dbReference type="Gene3D" id="3.40.50.720">
    <property type="entry name" value="NAD(P)-binding Rossmann-like Domain"/>
    <property type="match status" value="1"/>
</dbReference>
<organism evidence="3 4">
    <name type="scientific">Roseovarius marisflavi</name>
    <dbReference type="NCBI Taxonomy" id="1054996"/>
    <lineage>
        <taxon>Bacteria</taxon>
        <taxon>Pseudomonadati</taxon>
        <taxon>Pseudomonadota</taxon>
        <taxon>Alphaproteobacteria</taxon>
        <taxon>Rhodobacterales</taxon>
        <taxon>Roseobacteraceae</taxon>
        <taxon>Roseovarius</taxon>
    </lineage>
</organism>